<comment type="caution">
    <text evidence="1">The sequence shown here is derived from an EMBL/GenBank/DDBJ whole genome shotgun (WGS) entry which is preliminary data.</text>
</comment>
<accession>A0ACC2MEP9</accession>
<proteinExistence type="predicted"/>
<dbReference type="Proteomes" id="UP001234297">
    <property type="component" value="Chromosome 2"/>
</dbReference>
<protein>
    <submittedName>
        <fullName evidence="1">Uncharacterized protein</fullName>
    </submittedName>
</protein>
<organism evidence="1 2">
    <name type="scientific">Persea americana</name>
    <name type="common">Avocado</name>
    <dbReference type="NCBI Taxonomy" id="3435"/>
    <lineage>
        <taxon>Eukaryota</taxon>
        <taxon>Viridiplantae</taxon>
        <taxon>Streptophyta</taxon>
        <taxon>Embryophyta</taxon>
        <taxon>Tracheophyta</taxon>
        <taxon>Spermatophyta</taxon>
        <taxon>Magnoliopsida</taxon>
        <taxon>Magnoliidae</taxon>
        <taxon>Laurales</taxon>
        <taxon>Lauraceae</taxon>
        <taxon>Persea</taxon>
    </lineage>
</organism>
<evidence type="ECO:0000313" key="2">
    <source>
        <dbReference type="Proteomes" id="UP001234297"/>
    </source>
</evidence>
<gene>
    <name evidence="1" type="ORF">MRB53_005826</name>
</gene>
<evidence type="ECO:0000313" key="1">
    <source>
        <dbReference type="EMBL" id="KAJ8644078.1"/>
    </source>
</evidence>
<reference evidence="1 2" key="1">
    <citation type="journal article" date="2022" name="Hortic Res">
        <title>A haplotype resolved chromosomal level avocado genome allows analysis of novel avocado genes.</title>
        <authorList>
            <person name="Nath O."/>
            <person name="Fletcher S.J."/>
            <person name="Hayward A."/>
            <person name="Shaw L.M."/>
            <person name="Masouleh A.K."/>
            <person name="Furtado A."/>
            <person name="Henry R.J."/>
            <person name="Mitter N."/>
        </authorList>
    </citation>
    <scope>NUCLEOTIDE SEQUENCE [LARGE SCALE GENOMIC DNA]</scope>
    <source>
        <strain evidence="2">cv. Hass</strain>
    </source>
</reference>
<sequence length="119" mass="13081">MGVARYILGSQEGVARSRRNSRNREAQTMSHTAGTKSFTQIRDEASLPHFMVLSMLSLGAACASASGQPGRYSSYYSSTYPPQLSQLHIEGRLKLLQGDEYEDVCNVDSNVMLNVPVHV</sequence>
<keyword evidence="2" id="KW-1185">Reference proteome</keyword>
<dbReference type="EMBL" id="CM056810">
    <property type="protein sequence ID" value="KAJ8644078.1"/>
    <property type="molecule type" value="Genomic_DNA"/>
</dbReference>
<name>A0ACC2MEP9_PERAE</name>